<evidence type="ECO:0000256" key="1">
    <source>
        <dbReference type="SAM" id="MobiDB-lite"/>
    </source>
</evidence>
<feature type="compositionally biased region" description="Basic and acidic residues" evidence="1">
    <location>
        <begin position="108"/>
        <end position="125"/>
    </location>
</feature>
<feature type="region of interest" description="Disordered" evidence="1">
    <location>
        <begin position="201"/>
        <end position="220"/>
    </location>
</feature>
<feature type="compositionally biased region" description="Polar residues" evidence="1">
    <location>
        <begin position="156"/>
        <end position="170"/>
    </location>
</feature>
<dbReference type="Proteomes" id="UP001595814">
    <property type="component" value="Unassembled WGS sequence"/>
</dbReference>
<feature type="compositionally biased region" description="Polar residues" evidence="1">
    <location>
        <begin position="208"/>
        <end position="220"/>
    </location>
</feature>
<keyword evidence="2" id="KW-0472">Membrane</keyword>
<evidence type="ECO:0000256" key="2">
    <source>
        <dbReference type="SAM" id="Phobius"/>
    </source>
</evidence>
<keyword evidence="2" id="KW-1133">Transmembrane helix</keyword>
<dbReference type="SUPFAM" id="SSF56925">
    <property type="entry name" value="OMPA-like"/>
    <property type="match status" value="1"/>
</dbReference>
<keyword evidence="4" id="KW-1185">Reference proteome</keyword>
<keyword evidence="2" id="KW-0812">Transmembrane</keyword>
<feature type="transmembrane region" description="Helical" evidence="2">
    <location>
        <begin position="44"/>
        <end position="62"/>
    </location>
</feature>
<dbReference type="EMBL" id="JBHSAW010000004">
    <property type="protein sequence ID" value="MFC4095874.1"/>
    <property type="molecule type" value="Genomic_DNA"/>
</dbReference>
<dbReference type="InterPro" id="IPR011250">
    <property type="entry name" value="OMP/PagP_B-barrel"/>
</dbReference>
<organism evidence="3 4">
    <name type="scientific">Euzebyella saccharophila</name>
    <dbReference type="NCBI Taxonomy" id="679664"/>
    <lineage>
        <taxon>Bacteria</taxon>
        <taxon>Pseudomonadati</taxon>
        <taxon>Bacteroidota</taxon>
        <taxon>Flavobacteriia</taxon>
        <taxon>Flavobacteriales</taxon>
        <taxon>Flavobacteriaceae</taxon>
        <taxon>Euzebyella</taxon>
    </lineage>
</organism>
<comment type="caution">
    <text evidence="3">The sequence shown here is derived from an EMBL/GenBank/DDBJ whole genome shotgun (WGS) entry which is preliminary data.</text>
</comment>
<evidence type="ECO:0000313" key="3">
    <source>
        <dbReference type="EMBL" id="MFC4095874.1"/>
    </source>
</evidence>
<evidence type="ECO:0000313" key="4">
    <source>
        <dbReference type="Proteomes" id="UP001595814"/>
    </source>
</evidence>
<gene>
    <name evidence="3" type="ORF">ACFOUT_08310</name>
</gene>
<protein>
    <submittedName>
        <fullName evidence="3">Outer membrane beta-barrel protein</fullName>
    </submittedName>
</protein>
<proteinExistence type="predicted"/>
<accession>A0ABV8JMT7</accession>
<dbReference type="RefSeq" id="WP_192460486.1">
    <property type="nucleotide sequence ID" value="NZ_JACYFJ010000001.1"/>
</dbReference>
<name>A0ABV8JMT7_9FLAO</name>
<feature type="region of interest" description="Disordered" evidence="1">
    <location>
        <begin position="70"/>
        <end position="179"/>
    </location>
</feature>
<sequence length="513" mass="56478">MSKKNLDSLYQEKFKGFKEVPDEAVWQKIEASLDKRTKKHVIPLWWKLGGIAAALILGFLVFRPSSIPSDTIPTVSNTKGEPNNYDNSENENQLNTDNEINTAVVEANTDKEDESKNANVIDREVTTSSGTTNRDKIQKSIVPKKEEGITARSKFGKSNNTKESGNTLFQPQEKKESDATISKLATNFEPENANLENNVISKNEKSLENQNSDNSEFSRSNMENNALAAEDTEELKPSAQDKESKKSILDAIAEQNKEDVEVVESTEGRWSVGPSVAPVYFDAVGEGSPIHSAFNQNTKSGNTNLSYGVSVAYQVNKKFKVRSGIHKVNFGYDTDNVAFASSLDASSSKKISNINYSQSAKNIIVNSETATFSSLSSPLEELAMEVRDANDFSRTGAMAQQLGYLEVPLELDYSLIDKKIGLNLVGGFSSLFLLDNSVTLTSGDLTTEVGEANNINEVNFSTNVGFGVNYKFTPMIQLNVEPVFKYQLNTFSEVSGDFRPFSVGVYSGLNFKF</sequence>
<feature type="compositionally biased region" description="Basic and acidic residues" evidence="1">
    <location>
        <begin position="133"/>
        <end position="149"/>
    </location>
</feature>
<feature type="compositionally biased region" description="Polar residues" evidence="1">
    <location>
        <begin position="70"/>
        <end position="101"/>
    </location>
</feature>
<reference evidence="4" key="1">
    <citation type="journal article" date="2019" name="Int. J. Syst. Evol. Microbiol.">
        <title>The Global Catalogue of Microorganisms (GCM) 10K type strain sequencing project: providing services to taxonomists for standard genome sequencing and annotation.</title>
        <authorList>
            <consortium name="The Broad Institute Genomics Platform"/>
            <consortium name="The Broad Institute Genome Sequencing Center for Infectious Disease"/>
            <person name="Wu L."/>
            <person name="Ma J."/>
        </authorList>
    </citation>
    <scope>NUCLEOTIDE SEQUENCE [LARGE SCALE GENOMIC DNA]</scope>
    <source>
        <strain evidence="4">CECT 7477</strain>
    </source>
</reference>